<dbReference type="PANTHER" id="PTHR10627:SF76">
    <property type="entry name" value="KH DOMAIN-CONTAINING PROTEIN YLL032C"/>
    <property type="match status" value="1"/>
</dbReference>
<feature type="domain" description="K Homology" evidence="4">
    <location>
        <begin position="449"/>
        <end position="517"/>
    </location>
</feature>
<dbReference type="GO" id="GO:0005737">
    <property type="term" value="C:cytoplasm"/>
    <property type="evidence" value="ECO:0007669"/>
    <property type="project" value="TreeGrafter"/>
</dbReference>
<proteinExistence type="predicted"/>
<gene>
    <name evidence="5" type="ORF">M422DRAFT_49337</name>
</gene>
<dbReference type="CDD" id="cd00105">
    <property type="entry name" value="KH-I"/>
    <property type="match status" value="1"/>
</dbReference>
<keyword evidence="2" id="KW-0694">RNA-binding</keyword>
<dbReference type="InterPro" id="IPR036612">
    <property type="entry name" value="KH_dom_type_1_sf"/>
</dbReference>
<evidence type="ECO:0000259" key="4">
    <source>
        <dbReference type="SMART" id="SM00322"/>
    </source>
</evidence>
<dbReference type="PROSITE" id="PS50084">
    <property type="entry name" value="KH_TYPE_1"/>
    <property type="match status" value="2"/>
</dbReference>
<name>A0A0C9UZA0_SPHS4</name>
<feature type="compositionally biased region" description="Basic and acidic residues" evidence="3">
    <location>
        <begin position="894"/>
        <end position="903"/>
    </location>
</feature>
<dbReference type="EMBL" id="KN837146">
    <property type="protein sequence ID" value="KIJ40209.1"/>
    <property type="molecule type" value="Genomic_DNA"/>
</dbReference>
<keyword evidence="6" id="KW-1185">Reference proteome</keyword>
<reference evidence="5 6" key="1">
    <citation type="submission" date="2014-06" db="EMBL/GenBank/DDBJ databases">
        <title>Evolutionary Origins and Diversification of the Mycorrhizal Mutualists.</title>
        <authorList>
            <consortium name="DOE Joint Genome Institute"/>
            <consortium name="Mycorrhizal Genomics Consortium"/>
            <person name="Kohler A."/>
            <person name="Kuo A."/>
            <person name="Nagy L.G."/>
            <person name="Floudas D."/>
            <person name="Copeland A."/>
            <person name="Barry K.W."/>
            <person name="Cichocki N."/>
            <person name="Veneault-Fourrey C."/>
            <person name="LaButti K."/>
            <person name="Lindquist E.A."/>
            <person name="Lipzen A."/>
            <person name="Lundell T."/>
            <person name="Morin E."/>
            <person name="Murat C."/>
            <person name="Riley R."/>
            <person name="Ohm R."/>
            <person name="Sun H."/>
            <person name="Tunlid A."/>
            <person name="Henrissat B."/>
            <person name="Grigoriev I.V."/>
            <person name="Hibbett D.S."/>
            <person name="Martin F."/>
        </authorList>
    </citation>
    <scope>NUCLEOTIDE SEQUENCE [LARGE SCALE GENOMIC DNA]</scope>
    <source>
        <strain evidence="5 6">SS14</strain>
    </source>
</reference>
<dbReference type="Pfam" id="PF00013">
    <property type="entry name" value="KH_1"/>
    <property type="match status" value="2"/>
</dbReference>
<dbReference type="AlphaFoldDB" id="A0A0C9UZA0"/>
<dbReference type="GO" id="GO:0003729">
    <property type="term" value="F:mRNA binding"/>
    <property type="evidence" value="ECO:0007669"/>
    <property type="project" value="TreeGrafter"/>
</dbReference>
<organism evidence="5 6">
    <name type="scientific">Sphaerobolus stellatus (strain SS14)</name>
    <dbReference type="NCBI Taxonomy" id="990650"/>
    <lineage>
        <taxon>Eukaryota</taxon>
        <taxon>Fungi</taxon>
        <taxon>Dikarya</taxon>
        <taxon>Basidiomycota</taxon>
        <taxon>Agaricomycotina</taxon>
        <taxon>Agaricomycetes</taxon>
        <taxon>Phallomycetidae</taxon>
        <taxon>Geastrales</taxon>
        <taxon>Sphaerobolaceae</taxon>
        <taxon>Sphaerobolus</taxon>
    </lineage>
</organism>
<dbReference type="Pfam" id="PF24563">
    <property type="entry name" value="KH_Mug60-KHD4"/>
    <property type="match status" value="1"/>
</dbReference>
<feature type="domain" description="K Homology" evidence="4">
    <location>
        <begin position="207"/>
        <end position="293"/>
    </location>
</feature>
<dbReference type="CDD" id="cd22453">
    <property type="entry name" value="KH-I_MUG60_like"/>
    <property type="match status" value="1"/>
</dbReference>
<dbReference type="PANTHER" id="PTHR10627">
    <property type="entry name" value="SCP160"/>
    <property type="match status" value="1"/>
</dbReference>
<evidence type="ECO:0000313" key="6">
    <source>
        <dbReference type="Proteomes" id="UP000054279"/>
    </source>
</evidence>
<feature type="region of interest" description="Disordered" evidence="3">
    <location>
        <begin position="856"/>
        <end position="907"/>
    </location>
</feature>
<feature type="region of interest" description="Disordered" evidence="3">
    <location>
        <begin position="943"/>
        <end position="966"/>
    </location>
</feature>
<evidence type="ECO:0000256" key="1">
    <source>
        <dbReference type="ARBA" id="ARBA00022737"/>
    </source>
</evidence>
<keyword evidence="1" id="KW-0677">Repeat</keyword>
<dbReference type="InterPro" id="IPR056553">
    <property type="entry name" value="KH_Mug60-KHD4"/>
</dbReference>
<dbReference type="HOGENOM" id="CLU_002477_0_0_1"/>
<accession>A0A0C9UZA0</accession>
<evidence type="ECO:0000256" key="2">
    <source>
        <dbReference type="PROSITE-ProRule" id="PRU00117"/>
    </source>
</evidence>
<evidence type="ECO:0000313" key="5">
    <source>
        <dbReference type="EMBL" id="KIJ40209.1"/>
    </source>
</evidence>
<dbReference type="InterPro" id="IPR004087">
    <property type="entry name" value="KH_dom"/>
</dbReference>
<dbReference type="Proteomes" id="UP000054279">
    <property type="component" value="Unassembled WGS sequence"/>
</dbReference>
<sequence>MDVYTTAFTYPRTDYHSLPNGAAADLRRPNNYASFVPHDSSVPDTFLPLVQTIAQTATQIHGCTISCTRNDSGTLNFFLTGMHQSVTNARAMIFRETPIVTRFPLKVTRADLSSAPIRAASALRQEFHDRIKAIGKQTHTHISIHPLHPNGSPAGPPQIPNGNGISNGTGYFGLETDRVCDIVITGAAEPVDVARIRCLVAIDEFSGLHADTCEIDHHLQPIVAGIKRNFIQSVQESTNTNIYMPFLLSGLLGPTCPAYDGPGGQRLNANIVWITGDSFNVQRAKDMLLQATASVVATTKPTEISLIPRKVDWLLTDKLEELRAIMRDNATFIQFPPMTSAHNKISIFSNNPIYLQRTIRFVMQLVCQYISATIWMLPQQYNMMMPTPPTAILPSNSVLEPMLRSITRDTGAEIVFKNNGVFEVHGLDRELITALTLLLDLDFIKGFRQEIHIKLELSTDQRDFISGKKNGKLNKIHQTCGCKIKYETLSEHNFLIDITGNDLTVLTGLALLQDELPAEMSFHVPEAYHKRIIGVGGRSIQRIMKKYGVYVKFSNADEFLLLGGYNDNMDNVIARTPRKNSVNLELLRQAVSENISPKDRDYIHEAFSVPRKYHRMLLGEKAPFIHDIEKQTNCLIRFPDKETASDMIDIFGPEGPVTTASTMLMDHVPFEADLSIPPNPELPTLIASPEWSVFVERVKMEVEVNVTPFPAPPSPSHSPTSYVHQAHGQGREHFFRLRCQRSHREAIAPAREFLEDFLLQHNVPVYSEFVGGAHRRHEGLMDPFRHFDSKLIGGAHPPGDADVGLFLGLDSPDYGRAHENLPGPPVSRPLRLAASHPDFKTLYHQSGAYMYNSMNEKLPDHDEQPEDDASVQGGWRPAQLPPLRGGVPLHRTRHQPDPSKRGSDSLLNANFTASSKSRQWTNRAQSLDLTLAFSRLNNNNASTESAHHLGRAHSPESTMGDYDTGTPSPTSGVFPSSVSVGQVGQGGGQGGGTYPYPHSHSQSTTTLSVSAGPGAAGVMAGHRQAQSIDAVASEHADIAQVISGLKGL</sequence>
<feature type="domain" description="K Homology" evidence="4">
    <location>
        <begin position="518"/>
        <end position="596"/>
    </location>
</feature>
<feature type="domain" description="K Homology" evidence="4">
    <location>
        <begin position="601"/>
        <end position="669"/>
    </location>
</feature>
<protein>
    <recommendedName>
        <fullName evidence="4">K Homology domain-containing protein</fullName>
    </recommendedName>
</protein>
<evidence type="ECO:0000256" key="3">
    <source>
        <dbReference type="SAM" id="MobiDB-lite"/>
    </source>
</evidence>
<dbReference type="Gene3D" id="3.30.1370.10">
    <property type="entry name" value="K Homology domain, type 1"/>
    <property type="match status" value="3"/>
</dbReference>
<dbReference type="InterPro" id="IPR004088">
    <property type="entry name" value="KH_dom_type_1"/>
</dbReference>
<dbReference type="SMART" id="SM00322">
    <property type="entry name" value="KH"/>
    <property type="match status" value="4"/>
</dbReference>
<dbReference type="OrthoDB" id="271862at2759"/>
<dbReference type="SUPFAM" id="SSF54791">
    <property type="entry name" value="Eukaryotic type KH-domain (KH-domain type I)"/>
    <property type="match status" value="4"/>
</dbReference>